<reference evidence="2" key="1">
    <citation type="submission" date="2023-05" db="EMBL/GenBank/DDBJ databases">
        <title>Cataloging the Phylogenetic Diversity of Human Bladder Bacteria.</title>
        <authorList>
            <person name="Du J."/>
        </authorList>
    </citation>
    <scope>NUCLEOTIDE SEQUENCE</scope>
    <source>
        <strain evidence="2">UMB1231</strain>
    </source>
</reference>
<evidence type="ECO:0000313" key="2">
    <source>
        <dbReference type="EMBL" id="MDK7186980.1"/>
    </source>
</evidence>
<dbReference type="EMBL" id="JASOOE010000004">
    <property type="protein sequence ID" value="MDK7186980.1"/>
    <property type="molecule type" value="Genomic_DNA"/>
</dbReference>
<dbReference type="Proteomes" id="UP001229251">
    <property type="component" value="Unassembled WGS sequence"/>
</dbReference>
<keyword evidence="1" id="KW-0732">Signal</keyword>
<feature type="signal peptide" evidence="1">
    <location>
        <begin position="1"/>
        <end position="26"/>
    </location>
</feature>
<evidence type="ECO:0000313" key="3">
    <source>
        <dbReference type="Proteomes" id="UP001229251"/>
    </source>
</evidence>
<evidence type="ECO:0008006" key="4">
    <source>
        <dbReference type="Google" id="ProtNLM"/>
    </source>
</evidence>
<evidence type="ECO:0000256" key="1">
    <source>
        <dbReference type="SAM" id="SignalP"/>
    </source>
</evidence>
<accession>A0AAJ1V1X3</accession>
<gene>
    <name evidence="2" type="ORF">QP433_03200</name>
</gene>
<comment type="caution">
    <text evidence="2">The sequence shown here is derived from an EMBL/GenBank/DDBJ whole genome shotgun (WGS) entry which is preliminary data.</text>
</comment>
<dbReference type="RefSeq" id="WP_006908307.1">
    <property type="nucleotide sequence ID" value="NZ_JASOOE010000004.1"/>
</dbReference>
<sequence length="136" mass="14928">MKKGIIKNAFLAVSLFGLLGTSMVSANNHQDTGFSFDLKFRNTKYTEPRAKTDASSSYASITSLSNARSINCFIVGPGGENVNSSTVVLAPGQADFIHQYTYEWNYRSCKLGVRKNGGWDNVHVTGVWSPDCIYCN</sequence>
<name>A0AAJ1V1X3_9LACT</name>
<organism evidence="2 3">
    <name type="scientific">Facklamia hominis</name>
    <dbReference type="NCBI Taxonomy" id="178214"/>
    <lineage>
        <taxon>Bacteria</taxon>
        <taxon>Bacillati</taxon>
        <taxon>Bacillota</taxon>
        <taxon>Bacilli</taxon>
        <taxon>Lactobacillales</taxon>
        <taxon>Aerococcaceae</taxon>
        <taxon>Facklamia</taxon>
    </lineage>
</organism>
<proteinExistence type="predicted"/>
<dbReference type="AlphaFoldDB" id="A0AAJ1V1X3"/>
<feature type="chain" id="PRO_5042550097" description="Bacteriocin" evidence="1">
    <location>
        <begin position="27"/>
        <end position="136"/>
    </location>
</feature>
<protein>
    <recommendedName>
        <fullName evidence="4">Bacteriocin</fullName>
    </recommendedName>
</protein>